<feature type="transmembrane region" description="Helical" evidence="1">
    <location>
        <begin position="20"/>
        <end position="39"/>
    </location>
</feature>
<dbReference type="AlphaFoldDB" id="K9XPB5"/>
<feature type="transmembrane region" description="Helical" evidence="1">
    <location>
        <begin position="149"/>
        <end position="168"/>
    </location>
</feature>
<dbReference type="EMBL" id="CP003653">
    <property type="protein sequence ID" value="AFZ34373.1"/>
    <property type="molecule type" value="Genomic_DNA"/>
</dbReference>
<name>K9XPB5_STAC7</name>
<feature type="transmembrane region" description="Helical" evidence="1">
    <location>
        <begin position="264"/>
        <end position="291"/>
    </location>
</feature>
<protein>
    <recommendedName>
        <fullName evidence="4">Glucose-6-phosphate isomerase</fullName>
    </recommendedName>
</protein>
<sequence>MKISTVVPKNIPFSFQIAKPVRIAIGGLTLFTILGILLGAGNILRLIFPVASLCVGLFLYFQYPIIYIGFTWWLWFLTPLISRLIDYRSGWDPSRLILVAPYLVTMITTITLFKYLPRTYSRGGLPFILVLAAIGYGTLIGLVNNQVFAVARSFLDWFSPIVFAFHLWINWRDYLRHREIIQSTFLWGVLIMGAYGVIQYLIAPEWDRFWLNESGMFTSSGSPEPLGIRVWSTMHSPGPFAVVMQAGLILLFTHKKPLRIPAAIVGILTFLLTLVRSAWGGSILAMLLFIPSLKSKLQLQIISTILILGLCVLPLATVEPFASKISDRVQTLTNIKKDNSFRARQNRYEENLQASLSQFQGTGLGHTWSFNESKNGLSVTVIDSGVLDLFSTLGWVGAIPYLGGLILMIANLFKFSQLNFDSFLSASKALILSYLIMLIISSGMISVSGLLLWGFIGLNMAGNKFYLKNT</sequence>
<dbReference type="OrthoDB" id="7295126at2"/>
<keyword evidence="1" id="KW-0472">Membrane</keyword>
<evidence type="ECO:0000313" key="3">
    <source>
        <dbReference type="Proteomes" id="UP000010473"/>
    </source>
</evidence>
<keyword evidence="1" id="KW-0812">Transmembrane</keyword>
<dbReference type="RefSeq" id="WP_015192046.1">
    <property type="nucleotide sequence ID" value="NC_019748.1"/>
</dbReference>
<feature type="transmembrane region" description="Helical" evidence="1">
    <location>
        <begin position="234"/>
        <end position="252"/>
    </location>
</feature>
<feature type="transmembrane region" description="Helical" evidence="1">
    <location>
        <begin position="125"/>
        <end position="143"/>
    </location>
</feature>
<feature type="transmembrane region" description="Helical" evidence="1">
    <location>
        <begin position="95"/>
        <end position="113"/>
    </location>
</feature>
<feature type="transmembrane region" description="Helical" evidence="1">
    <location>
        <begin position="46"/>
        <end position="75"/>
    </location>
</feature>
<evidence type="ECO:0008006" key="4">
    <source>
        <dbReference type="Google" id="ProtNLM"/>
    </source>
</evidence>
<dbReference type="PATRIC" id="fig|111780.3.peg.815"/>
<dbReference type="Proteomes" id="UP000010473">
    <property type="component" value="Chromosome"/>
</dbReference>
<dbReference type="InterPro" id="IPR051533">
    <property type="entry name" value="WaaL-like"/>
</dbReference>
<organism evidence="2 3">
    <name type="scientific">Stanieria cyanosphaera (strain ATCC 29371 / PCC 7437)</name>
    <dbReference type="NCBI Taxonomy" id="111780"/>
    <lineage>
        <taxon>Bacteria</taxon>
        <taxon>Bacillati</taxon>
        <taxon>Cyanobacteriota</taxon>
        <taxon>Cyanophyceae</taxon>
        <taxon>Pleurocapsales</taxon>
        <taxon>Dermocarpellaceae</taxon>
        <taxon>Stanieria</taxon>
    </lineage>
</organism>
<accession>K9XPB5</accession>
<gene>
    <name evidence="2" type="ordered locus">Sta7437_0782</name>
</gene>
<dbReference type="eggNOG" id="ENOG502Z8P8">
    <property type="taxonomic scope" value="Bacteria"/>
</dbReference>
<feature type="transmembrane region" description="Helical" evidence="1">
    <location>
        <begin position="433"/>
        <end position="458"/>
    </location>
</feature>
<feature type="transmembrane region" description="Helical" evidence="1">
    <location>
        <begin position="297"/>
        <end position="318"/>
    </location>
</feature>
<dbReference type="PANTHER" id="PTHR37422">
    <property type="entry name" value="TEICHURONIC ACID BIOSYNTHESIS PROTEIN TUAE"/>
    <property type="match status" value="1"/>
</dbReference>
<keyword evidence="1" id="KW-1133">Transmembrane helix</keyword>
<proteinExistence type="predicted"/>
<evidence type="ECO:0000313" key="2">
    <source>
        <dbReference type="EMBL" id="AFZ34373.1"/>
    </source>
</evidence>
<evidence type="ECO:0000256" key="1">
    <source>
        <dbReference type="SAM" id="Phobius"/>
    </source>
</evidence>
<dbReference type="PANTHER" id="PTHR37422:SF13">
    <property type="entry name" value="LIPOPOLYSACCHARIDE BIOSYNTHESIS PROTEIN PA4999-RELATED"/>
    <property type="match status" value="1"/>
</dbReference>
<feature type="transmembrane region" description="Helical" evidence="1">
    <location>
        <begin position="180"/>
        <end position="202"/>
    </location>
</feature>
<dbReference type="KEGG" id="scs:Sta7437_0782"/>
<feature type="transmembrane region" description="Helical" evidence="1">
    <location>
        <begin position="393"/>
        <end position="413"/>
    </location>
</feature>
<dbReference type="STRING" id="111780.Sta7437_0782"/>
<keyword evidence="3" id="KW-1185">Reference proteome</keyword>
<dbReference type="HOGENOM" id="CLU_045094_0_0_3"/>
<reference evidence="3" key="1">
    <citation type="journal article" date="2013" name="Proc. Natl. Acad. Sci. U.S.A.">
        <title>Improving the coverage of the cyanobacterial phylum using diversity-driven genome sequencing.</title>
        <authorList>
            <person name="Shih P.M."/>
            <person name="Wu D."/>
            <person name="Latifi A."/>
            <person name="Axen S.D."/>
            <person name="Fewer D.P."/>
            <person name="Talla E."/>
            <person name="Calteau A."/>
            <person name="Cai F."/>
            <person name="Tandeau de Marsac N."/>
            <person name="Rippka R."/>
            <person name="Herdman M."/>
            <person name="Sivonen K."/>
            <person name="Coursin T."/>
            <person name="Laurent T."/>
            <person name="Goodwin L."/>
            <person name="Nolan M."/>
            <person name="Davenport K.W."/>
            <person name="Han C.S."/>
            <person name="Rubin E.M."/>
            <person name="Eisen J.A."/>
            <person name="Woyke T."/>
            <person name="Gugger M."/>
            <person name="Kerfeld C.A."/>
        </authorList>
    </citation>
    <scope>NUCLEOTIDE SEQUENCE [LARGE SCALE GENOMIC DNA]</scope>
    <source>
        <strain evidence="3">ATCC 29371 / PCC 7437</strain>
    </source>
</reference>
<dbReference type="GO" id="GO:0016020">
    <property type="term" value="C:membrane"/>
    <property type="evidence" value="ECO:0007669"/>
    <property type="project" value="UniProtKB-SubCell"/>
</dbReference>